<keyword evidence="8 17" id="KW-0479">Metal-binding</keyword>
<feature type="binding site" description="axial binding residue" evidence="17">
    <location>
        <position position="180"/>
    </location>
    <ligand>
        <name>heme b</name>
        <dbReference type="ChEBI" id="CHEBI:60344"/>
        <label>b562</label>
    </ligand>
    <ligandPart>
        <name>Fe</name>
        <dbReference type="ChEBI" id="CHEBI:18248"/>
    </ligandPart>
</feature>
<evidence type="ECO:0000256" key="14">
    <source>
        <dbReference type="ARBA" id="ARBA00023128"/>
    </source>
</evidence>
<evidence type="ECO:0000256" key="16">
    <source>
        <dbReference type="PIRSR" id="PIRSR038885-1"/>
    </source>
</evidence>
<dbReference type="Pfam" id="PF00033">
    <property type="entry name" value="Cytochrome_B"/>
    <property type="match status" value="1"/>
</dbReference>
<comment type="similarity">
    <text evidence="18">Belongs to the cytochrome b family.</text>
</comment>
<dbReference type="CDD" id="cd00284">
    <property type="entry name" value="Cytochrome_b_N"/>
    <property type="match status" value="1"/>
</dbReference>
<comment type="cofactor">
    <cofactor evidence="18">
        <name>heme b</name>
        <dbReference type="ChEBI" id="CHEBI:60344"/>
    </cofactor>
    <text evidence="18">Binds 2 heme groups non-covalently.</text>
</comment>
<evidence type="ECO:0000256" key="12">
    <source>
        <dbReference type="ARBA" id="ARBA00023004"/>
    </source>
</evidence>
<evidence type="ECO:0000256" key="15">
    <source>
        <dbReference type="ARBA" id="ARBA00023136"/>
    </source>
</evidence>
<keyword evidence="14 18" id="KW-0496">Mitochondrion</keyword>
<dbReference type="GO" id="GO:0046872">
    <property type="term" value="F:metal ion binding"/>
    <property type="evidence" value="ECO:0007669"/>
    <property type="project" value="UniProtKB-UniRule"/>
</dbReference>
<keyword evidence="12 17" id="KW-0408">Iron</keyword>
<evidence type="ECO:0000256" key="17">
    <source>
        <dbReference type="PIRSR" id="PIRSR038885-2"/>
    </source>
</evidence>
<dbReference type="InterPro" id="IPR005797">
    <property type="entry name" value="Cyt_b/b6_N"/>
</dbReference>
<dbReference type="PANTHER" id="PTHR19271">
    <property type="entry name" value="CYTOCHROME B"/>
    <property type="match status" value="1"/>
</dbReference>
<dbReference type="EMBL" id="AM292218">
    <property type="protein sequence ID" value="CAL23352.2"/>
    <property type="molecule type" value="Genomic_DNA"/>
</dbReference>
<dbReference type="InterPro" id="IPR016174">
    <property type="entry name" value="Di-haem_cyt_TM"/>
</dbReference>
<dbReference type="PROSITE" id="PS51003">
    <property type="entry name" value="CYTB_CTER"/>
    <property type="match status" value="1"/>
</dbReference>
<evidence type="ECO:0000256" key="8">
    <source>
        <dbReference type="ARBA" id="ARBA00022723"/>
    </source>
</evidence>
<dbReference type="GO" id="GO:0008121">
    <property type="term" value="F:quinol-cytochrome-c reductase activity"/>
    <property type="evidence" value="ECO:0007669"/>
    <property type="project" value="InterPro"/>
</dbReference>
<evidence type="ECO:0000259" key="20">
    <source>
        <dbReference type="PROSITE" id="PS51003"/>
    </source>
</evidence>
<keyword evidence="7 18" id="KW-0812">Transmembrane</keyword>
<dbReference type="PROSITE" id="PS51002">
    <property type="entry name" value="CYTB_NTER"/>
    <property type="match status" value="1"/>
</dbReference>
<proteinExistence type="inferred from homology"/>
<feature type="domain" description="Cytochrome b/b6 N-terminal region profile" evidence="19">
    <location>
        <begin position="1"/>
        <end position="207"/>
    </location>
</feature>
<evidence type="ECO:0000256" key="11">
    <source>
        <dbReference type="ARBA" id="ARBA00022989"/>
    </source>
</evidence>
<evidence type="ECO:0000259" key="19">
    <source>
        <dbReference type="PROSITE" id="PS51002"/>
    </source>
</evidence>
<dbReference type="Pfam" id="PF00032">
    <property type="entry name" value="Cytochrom_B_C"/>
    <property type="match status" value="1"/>
</dbReference>
<evidence type="ECO:0000256" key="3">
    <source>
        <dbReference type="ARBA" id="ARBA00013531"/>
    </source>
</evidence>
<comment type="function">
    <text evidence="1 18">Component of the ubiquinol-cytochrome c reductase complex (complex III or cytochrome b-c1 complex) that is part of the mitochondrial respiratory chain. The b-c1 complex mediates electron transfer from ubiquinol to cytochrome c. Contributes to the generation of a proton gradient across the mitochondrial membrane that is then used for ATP synthesis.</text>
</comment>
<feature type="transmembrane region" description="Helical" evidence="18">
    <location>
        <begin position="317"/>
        <end position="334"/>
    </location>
</feature>
<comment type="cofactor">
    <cofactor evidence="17">
        <name>heme</name>
        <dbReference type="ChEBI" id="CHEBI:30413"/>
    </cofactor>
    <text evidence="17">Binds 2 heme groups non-covalently.</text>
</comment>
<feature type="transmembrane region" description="Helical" evidence="18">
    <location>
        <begin position="176"/>
        <end position="198"/>
    </location>
</feature>
<dbReference type="SUPFAM" id="SSF81648">
    <property type="entry name" value="a domain/subunit of cytochrome bc1 complex (Ubiquinol-cytochrome c reductase)"/>
    <property type="match status" value="1"/>
</dbReference>
<feature type="binding site" description="axial binding residue" evidence="17">
    <location>
        <position position="194"/>
    </location>
    <ligand>
        <name>heme b</name>
        <dbReference type="ChEBI" id="CHEBI:60344"/>
        <label>b566</label>
    </ligand>
    <ligandPart>
        <name>Fe</name>
        <dbReference type="ChEBI" id="CHEBI:18248"/>
    </ligandPart>
</feature>
<evidence type="ECO:0000256" key="5">
    <source>
        <dbReference type="ARBA" id="ARBA00022617"/>
    </source>
</evidence>
<evidence type="ECO:0000256" key="1">
    <source>
        <dbReference type="ARBA" id="ARBA00002566"/>
    </source>
</evidence>
<dbReference type="GO" id="GO:0016491">
    <property type="term" value="F:oxidoreductase activity"/>
    <property type="evidence" value="ECO:0007669"/>
    <property type="project" value="UniProtKB-UniRule"/>
</dbReference>
<gene>
    <name evidence="21" type="primary">cytb</name>
</gene>
<dbReference type="GO" id="GO:0022904">
    <property type="term" value="P:respiratory electron transport chain"/>
    <property type="evidence" value="ECO:0007669"/>
    <property type="project" value="InterPro"/>
</dbReference>
<feature type="binding site" description="axial binding residue" evidence="17">
    <location>
        <position position="81"/>
    </location>
    <ligand>
        <name>heme b</name>
        <dbReference type="ChEBI" id="CHEBI:60344"/>
        <label>b562</label>
    </ligand>
    <ligandPart>
        <name>Fe</name>
        <dbReference type="ChEBI" id="CHEBI:18248"/>
    </ligandPart>
</feature>
<evidence type="ECO:0000256" key="6">
    <source>
        <dbReference type="ARBA" id="ARBA00022660"/>
    </source>
</evidence>
<feature type="binding site" description="axial binding residue" evidence="17">
    <location>
        <position position="95"/>
    </location>
    <ligand>
        <name>heme b</name>
        <dbReference type="ChEBI" id="CHEBI:60344"/>
        <label>b566</label>
    </ligand>
    <ligandPart>
        <name>Fe</name>
        <dbReference type="ChEBI" id="CHEBI:18248"/>
    </ligandPart>
</feature>
<keyword evidence="13" id="KW-0830">Ubiquinone</keyword>
<reference evidence="21" key="3">
    <citation type="journal article" date="2015" name="PLoS ONE">
        <title>Morphological Differences between Larvae of the Ciona intestinalis Species Complex: Hints for a Valid Taxonomic Definition of Distinct Species.</title>
        <authorList>
            <person name="Pennati R."/>
            <person name="Ficetola G.F."/>
            <person name="Brunetti R."/>
            <person name="Caicci F."/>
            <person name="Gasparini F."/>
            <person name="Griggio F."/>
            <person name="Sato A."/>
            <person name="Stach T."/>
            <person name="Kaul-Strehlow S."/>
            <person name="Gissi C."/>
            <person name="Manni L."/>
        </authorList>
    </citation>
    <scope>NUCLEOTIDE SEQUENCE</scope>
    <source>
        <tissue evidence="21">Syphon muscle</tissue>
    </source>
</reference>
<dbReference type="InterPro" id="IPR036150">
    <property type="entry name" value="Cyt_b/b6_C_sf"/>
</dbReference>
<feature type="transmembrane region" description="Helical" evidence="18">
    <location>
        <begin position="340"/>
        <end position="361"/>
    </location>
</feature>
<dbReference type="Gene3D" id="1.20.810.10">
    <property type="entry name" value="Cytochrome Bc1 Complex, Chain C"/>
    <property type="match status" value="1"/>
</dbReference>
<dbReference type="PIRSF" id="PIRSF038885">
    <property type="entry name" value="COB"/>
    <property type="match status" value="1"/>
</dbReference>
<dbReference type="GO" id="GO:0045275">
    <property type="term" value="C:respiratory chain complex III"/>
    <property type="evidence" value="ECO:0007669"/>
    <property type="project" value="InterPro"/>
</dbReference>
<evidence type="ECO:0000256" key="2">
    <source>
        <dbReference type="ARBA" id="ARBA00004448"/>
    </source>
</evidence>
<evidence type="ECO:0000256" key="18">
    <source>
        <dbReference type="RuleBase" id="RU362117"/>
    </source>
</evidence>
<dbReference type="InterPro" id="IPR048259">
    <property type="entry name" value="Cytochrome_b_N_euk/bac"/>
</dbReference>
<dbReference type="AlphaFoldDB" id="A7M7Z9"/>
<feature type="transmembrane region" description="Helical" evidence="18">
    <location>
        <begin position="287"/>
        <end position="305"/>
    </location>
</feature>
<keyword evidence="5 17" id="KW-0349">Heme</keyword>
<sequence length="362" mass="42023">MMLRKNPLINLFIGSFYRLPAPININYLWNGGSLIGTFMVIQVLTGLFLSMHYCGNTLMAFYSVNHIMRDVSGGWIMRYIHANGASFFLAFIFMHIGRNLYYKTYYRKGAWMVGIVLLILSMLTAFLGYVLPWGQMSFWGATVITNFVTAIPVWGETIVNWLWGGFSVDNPTLNRFYTFHFLFPFLIIALSIVHLFFIHQTGSSNPLGNFSDNMKLDFWPYYGVKDILGMFLSLFFFLLLVGFSPDYFGDAENFLKANPMVTPVHIKPEWYFLFAYAILRCIPNKKLGVLALVFSIVVFFFFIFSKKKVLPSLGYRLVFWIWAMNFIMLTWLGGCPVKDIFIFMAQISSFIYFFFLFLLMVI</sequence>
<organism evidence="21">
    <name type="scientific">Ciona intestinalis</name>
    <name type="common">Transparent sea squirt</name>
    <name type="synonym">Ascidia intestinalis</name>
    <dbReference type="NCBI Taxonomy" id="7719"/>
    <lineage>
        <taxon>Eukaryota</taxon>
        <taxon>Metazoa</taxon>
        <taxon>Chordata</taxon>
        <taxon>Tunicata</taxon>
        <taxon>Ascidiacea</taxon>
        <taxon>Phlebobranchia</taxon>
        <taxon>Cionidae</taxon>
        <taxon>Ciona</taxon>
    </lineage>
</organism>
<feature type="transmembrane region" description="Helical" evidence="18">
    <location>
        <begin position="109"/>
        <end position="131"/>
    </location>
</feature>
<evidence type="ECO:0000256" key="13">
    <source>
        <dbReference type="ARBA" id="ARBA00023075"/>
    </source>
</evidence>
<geneLocation type="mitochondrion" evidence="21"/>
<evidence type="ECO:0000313" key="21">
    <source>
        <dbReference type="EMBL" id="CAL23352.2"/>
    </source>
</evidence>
<evidence type="ECO:0000256" key="7">
    <source>
        <dbReference type="ARBA" id="ARBA00022692"/>
    </source>
</evidence>
<evidence type="ECO:0000256" key="4">
    <source>
        <dbReference type="ARBA" id="ARBA00022448"/>
    </source>
</evidence>
<keyword evidence="9" id="KW-0999">Mitochondrion inner membrane</keyword>
<reference evidence="21" key="2">
    <citation type="journal article" date="2015" name="J. Zool. Syst. Evol. Res.">
        <title>Morphological evidence that the molecularly determined Ciona robusta type A and type B are different species: Ciona robusta and Ciona robusta.</title>
        <authorList>
            <person name="Brunetti R."/>
            <person name="Gissi C."/>
            <person name="Pennati R."/>
            <person name="Caicci F."/>
            <person name="Gasparini F."/>
            <person name="Manni L."/>
        </authorList>
    </citation>
    <scope>NUCLEOTIDE SEQUENCE</scope>
    <source>
        <tissue evidence="21">Syphon muscle</tissue>
    </source>
</reference>
<dbReference type="GO" id="GO:0005743">
    <property type="term" value="C:mitochondrial inner membrane"/>
    <property type="evidence" value="ECO:0007669"/>
    <property type="project" value="UniProtKB-SubCell"/>
</dbReference>
<keyword evidence="11 18" id="KW-1133">Transmembrane helix</keyword>
<dbReference type="InterPro" id="IPR005798">
    <property type="entry name" value="Cyt_b/b6_C"/>
</dbReference>
<name>A7M7Z9_CIOIN</name>
<dbReference type="OrthoDB" id="6753971at2759"/>
<keyword evidence="4 18" id="KW-0813">Transport</keyword>
<protein>
    <recommendedName>
        <fullName evidence="3 18">Cytochrome b</fullName>
    </recommendedName>
</protein>
<feature type="domain" description="Cytochrome b/b6 C-terminal region profile" evidence="20">
    <location>
        <begin position="208"/>
        <end position="362"/>
    </location>
</feature>
<dbReference type="SUPFAM" id="SSF81342">
    <property type="entry name" value="Transmembrane di-heme cytochromes"/>
    <property type="match status" value="1"/>
</dbReference>
<comment type="subcellular location">
    <subcellularLocation>
        <location evidence="2">Mitochondrion inner membrane</location>
        <topology evidence="2">Multi-pass membrane protein</topology>
    </subcellularLocation>
</comment>
<feature type="binding site" evidence="16">
    <location>
        <position position="199"/>
    </location>
    <ligand>
        <name>a ubiquinone</name>
        <dbReference type="ChEBI" id="CHEBI:16389"/>
    </ligand>
</feature>
<feature type="transmembrane region" description="Helical" evidence="18">
    <location>
        <begin position="35"/>
        <end position="55"/>
    </location>
</feature>
<feature type="transmembrane region" description="Helical" evidence="18">
    <location>
        <begin position="143"/>
        <end position="164"/>
    </location>
</feature>
<keyword evidence="10 18" id="KW-0249">Electron transport</keyword>
<keyword evidence="6 18" id="KW-0679">Respiratory chain</keyword>
<accession>A7M7Z9</accession>
<dbReference type="PANTHER" id="PTHR19271:SF16">
    <property type="entry name" value="CYTOCHROME B"/>
    <property type="match status" value="1"/>
</dbReference>
<dbReference type="InterPro" id="IPR027387">
    <property type="entry name" value="Cytb/b6-like_sf"/>
</dbReference>
<feature type="transmembrane region" description="Helical" evidence="18">
    <location>
        <begin position="219"/>
        <end position="243"/>
    </location>
</feature>
<evidence type="ECO:0000256" key="10">
    <source>
        <dbReference type="ARBA" id="ARBA00022982"/>
    </source>
</evidence>
<feature type="transmembrane region" description="Helical" evidence="18">
    <location>
        <begin position="76"/>
        <end position="97"/>
    </location>
</feature>
<dbReference type="InterPro" id="IPR030689">
    <property type="entry name" value="Cytochrome_b"/>
</dbReference>
<reference evidence="21" key="1">
    <citation type="journal article" date="2007" name="Trends Genet.">
        <title>Mitogenomics reveals two cryptic species in Ciona intestinalis.</title>
        <authorList>
            <person name="Iannelli F."/>
            <person name="Pesole G."/>
            <person name="Sordino P."/>
            <person name="Gissi C."/>
        </authorList>
    </citation>
    <scope>NUCLEOTIDE SEQUENCE</scope>
    <source>
        <tissue evidence="21">Syphon muscle</tissue>
    </source>
</reference>
<evidence type="ECO:0000256" key="9">
    <source>
        <dbReference type="ARBA" id="ARBA00022792"/>
    </source>
</evidence>
<keyword evidence="15 18" id="KW-0472">Membrane</keyword>